<dbReference type="EMBL" id="FQNF01000064">
    <property type="protein sequence ID" value="SGZ40786.1"/>
    <property type="molecule type" value="Genomic_DNA"/>
</dbReference>
<dbReference type="Proteomes" id="UP000183365">
    <property type="component" value="Unassembled WGS sequence"/>
</dbReference>
<proteinExistence type="predicted"/>
<organism evidence="1 2">
    <name type="scientific">Hanseniaspora guilliermondii</name>
    <dbReference type="NCBI Taxonomy" id="56406"/>
    <lineage>
        <taxon>Eukaryota</taxon>
        <taxon>Fungi</taxon>
        <taxon>Dikarya</taxon>
        <taxon>Ascomycota</taxon>
        <taxon>Saccharomycotina</taxon>
        <taxon>Saccharomycetes</taxon>
        <taxon>Saccharomycodales</taxon>
        <taxon>Saccharomycodaceae</taxon>
        <taxon>Hanseniaspora</taxon>
    </lineage>
</organism>
<name>A0A1L0B316_9ASCO</name>
<reference evidence="2" key="1">
    <citation type="submission" date="2016-11" db="EMBL/GenBank/DDBJ databases">
        <authorList>
            <person name="Guldener U."/>
        </authorList>
    </citation>
    <scope>NUCLEOTIDE SEQUENCE [LARGE SCALE GENOMIC DNA]</scope>
</reference>
<dbReference type="OrthoDB" id="3971886at2759"/>
<accession>A0A1L0B316</accession>
<gene>
    <name evidence="1" type="ORF">HGUI_02986</name>
</gene>
<sequence>MSGKVHESYKSVIKKNTWDGSIDEWYIQSCILNDKSRFSNIFSFLKSLEDIKANKEPSESINIPILSNQIFKGIFKKQSGISSFYSSFVLRQYQRDGNKLVKEYNYERVFSKRQPLEIVQLSKIYDLIDNLISDVKSFECVNEQNYTEIKDKLYKMNGIMESIIKIFANEDNHGLSVTLDKNLSLELYLKRDSMVVRFKLKNNVTTIGYINDPFLINMYSKLMHIHDSLNKIIYNLNEIN</sequence>
<dbReference type="AlphaFoldDB" id="A0A1L0B316"/>
<evidence type="ECO:0000313" key="1">
    <source>
        <dbReference type="EMBL" id="SGZ40786.1"/>
    </source>
</evidence>
<evidence type="ECO:0000313" key="2">
    <source>
        <dbReference type="Proteomes" id="UP000183365"/>
    </source>
</evidence>
<keyword evidence="2" id="KW-1185">Reference proteome</keyword>
<dbReference type="VEuPathDB" id="FungiDB:HGUI_02986"/>
<protein>
    <submittedName>
        <fullName evidence="1">Uncharacterized protein</fullName>
    </submittedName>
</protein>